<keyword evidence="3" id="KW-1185">Reference proteome</keyword>
<evidence type="ECO:0008006" key="4">
    <source>
        <dbReference type="Google" id="ProtNLM"/>
    </source>
</evidence>
<protein>
    <recommendedName>
        <fullName evidence="4">Lipoprotein</fullName>
    </recommendedName>
</protein>
<accession>A0A7C9LK66</accession>
<dbReference type="Proteomes" id="UP000479692">
    <property type="component" value="Unassembled WGS sequence"/>
</dbReference>
<sequence>MKLHRRALVACFALLSLFFVATNVQARQSRLIDPAAVPIPAGMTDEQVVKDIKRALTGRGWMIEEEKPGDIVAELNLREHWAKIHVTYDGKVVQYTYVDSRNLEFETRRGQKWIHRNYLGWMNYLATDTRTNFQLTTGQL</sequence>
<feature type="chain" id="PRO_5028939090" description="Lipoprotein" evidence="1">
    <location>
        <begin position="27"/>
        <end position="140"/>
    </location>
</feature>
<evidence type="ECO:0000256" key="1">
    <source>
        <dbReference type="SAM" id="SignalP"/>
    </source>
</evidence>
<keyword evidence="1" id="KW-0732">Signal</keyword>
<evidence type="ECO:0000313" key="2">
    <source>
        <dbReference type="EMBL" id="MUV13284.1"/>
    </source>
</evidence>
<feature type="signal peptide" evidence="1">
    <location>
        <begin position="1"/>
        <end position="26"/>
    </location>
</feature>
<gene>
    <name evidence="2" type="ORF">GN331_03590</name>
</gene>
<dbReference type="RefSeq" id="WP_156640373.1">
    <property type="nucleotide sequence ID" value="NZ_WOXT01000001.1"/>
</dbReference>
<reference evidence="2 3" key="1">
    <citation type="submission" date="2019-12" db="EMBL/GenBank/DDBJ databases">
        <authorList>
            <person name="Xu J."/>
        </authorList>
    </citation>
    <scope>NUCLEOTIDE SEQUENCE [LARGE SCALE GENOMIC DNA]</scope>
    <source>
        <strain evidence="2 3">HX-5-24</strain>
    </source>
</reference>
<evidence type="ECO:0000313" key="3">
    <source>
        <dbReference type="Proteomes" id="UP000479692"/>
    </source>
</evidence>
<name>A0A7C9LK66_9GAMM</name>
<dbReference type="EMBL" id="WOXT01000001">
    <property type="protein sequence ID" value="MUV13284.1"/>
    <property type="molecule type" value="Genomic_DNA"/>
</dbReference>
<comment type="caution">
    <text evidence="2">The sequence shown here is derived from an EMBL/GenBank/DDBJ whole genome shotgun (WGS) entry which is preliminary data.</text>
</comment>
<dbReference type="AlphaFoldDB" id="A0A7C9LK66"/>
<proteinExistence type="predicted"/>
<organism evidence="2 3">
    <name type="scientific">Noviluteimonas gilva</name>
    <dbReference type="NCBI Taxonomy" id="2682097"/>
    <lineage>
        <taxon>Bacteria</taxon>
        <taxon>Pseudomonadati</taxon>
        <taxon>Pseudomonadota</taxon>
        <taxon>Gammaproteobacteria</taxon>
        <taxon>Lysobacterales</taxon>
        <taxon>Lysobacteraceae</taxon>
        <taxon>Noviluteimonas</taxon>
    </lineage>
</organism>